<comment type="caution">
    <text evidence="1">The sequence shown here is derived from an EMBL/GenBank/DDBJ whole genome shotgun (WGS) entry which is preliminary data.</text>
</comment>
<organism evidence="1 2">
    <name type="scientific">Streptomyces albireticuli</name>
    <dbReference type="NCBI Taxonomy" id="1940"/>
    <lineage>
        <taxon>Bacteria</taxon>
        <taxon>Bacillati</taxon>
        <taxon>Actinomycetota</taxon>
        <taxon>Actinomycetes</taxon>
        <taxon>Kitasatosporales</taxon>
        <taxon>Streptomycetaceae</taxon>
        <taxon>Streptomyces</taxon>
    </lineage>
</organism>
<dbReference type="Proteomes" id="UP000218944">
    <property type="component" value="Unassembled WGS sequence"/>
</dbReference>
<name>A0A2A2DEF2_9ACTN</name>
<accession>A0A2A2DEF2</accession>
<evidence type="ECO:0000313" key="1">
    <source>
        <dbReference type="EMBL" id="PAU49827.1"/>
    </source>
</evidence>
<keyword evidence="2" id="KW-1185">Reference proteome</keyword>
<sequence>MSDASPPPPPSPGRRPFGIVRLTAPIASVAGPSSGRAAAIPRAGRWYGPRVPLPPLSIEALRDAGLSP</sequence>
<reference evidence="1 2" key="1">
    <citation type="submission" date="2017-08" db="EMBL/GenBank/DDBJ databases">
        <title>Genome sequence of Streptomyces albireticuli NRRL B-1670.</title>
        <authorList>
            <person name="Graham D.E."/>
            <person name="Mahan K.M."/>
            <person name="Klingeman D.M."/>
            <person name="Hettich R.L."/>
            <person name="Parry R.J."/>
            <person name="Spain J.C."/>
        </authorList>
    </citation>
    <scope>NUCLEOTIDE SEQUENCE [LARGE SCALE GENOMIC DNA]</scope>
    <source>
        <strain evidence="1 2">NRRL B-1670</strain>
    </source>
</reference>
<evidence type="ECO:0000313" key="2">
    <source>
        <dbReference type="Proteomes" id="UP000218944"/>
    </source>
</evidence>
<proteinExistence type="predicted"/>
<dbReference type="AlphaFoldDB" id="A0A2A2DEF2"/>
<gene>
    <name evidence="1" type="ORF">CK936_05735</name>
</gene>
<dbReference type="EMBL" id="NSJV01000104">
    <property type="protein sequence ID" value="PAU49827.1"/>
    <property type="molecule type" value="Genomic_DNA"/>
</dbReference>
<protein>
    <submittedName>
        <fullName evidence="1">Uncharacterized protein</fullName>
    </submittedName>
</protein>